<feature type="transmembrane region" description="Helical" evidence="1">
    <location>
        <begin position="308"/>
        <end position="329"/>
    </location>
</feature>
<feature type="transmembrane region" description="Helical" evidence="1">
    <location>
        <begin position="341"/>
        <end position="360"/>
    </location>
</feature>
<sequence length="393" mass="42329">MTTVLRRLEGPLALLLALALWAGACLFAGAAAPLGERAALQIGGAPAGVPAAREMAAAEARTEHPLAFTLWRQEDGQTVESPALSREHTVSVLTLWGESVLLLPDARPSLAPAAGNGCLIDRTTALSLFGDARAEGQKVRWNGRDYTVRGVFDAPEATLAVEADPASEVLFDRVTLDLSGEENPRGRAEEFAMRHGLPGERIVQYGGLAALTRFFCLLPALAAACSLAVRFFGRARARRDWPVQRALLWIAAVAAAAAVLWLAGVRPAVPQDLIPTRWSDFSFWETLFTERRAEWTDYLWMKKERPDVLLLTALLKAAACSLAALLLAARPALRRPAADPRDFAFLLAACLCGSFAGVALVGGGELLARDLPMLWLTAPLWLAARRAAEKIPD</sequence>
<accession>A0A498CQ20</accession>
<dbReference type="EMBL" id="RCHT01000006">
    <property type="protein sequence ID" value="RLL12433.1"/>
    <property type="molecule type" value="Genomic_DNA"/>
</dbReference>
<feature type="transmembrane region" description="Helical" evidence="1">
    <location>
        <begin position="245"/>
        <end position="263"/>
    </location>
</feature>
<dbReference type="AlphaFoldDB" id="A0A498CQ20"/>
<keyword evidence="1" id="KW-1133">Transmembrane helix</keyword>
<name>A0A498CQ20_9FIRM</name>
<organism evidence="2 3">
    <name type="scientific">Anaerotruncus massiliensis</name>
    <name type="common">ex Liu et al. 2021</name>
    <dbReference type="NCBI Taxonomy" id="2321404"/>
    <lineage>
        <taxon>Bacteria</taxon>
        <taxon>Bacillati</taxon>
        <taxon>Bacillota</taxon>
        <taxon>Clostridia</taxon>
        <taxon>Eubacteriales</taxon>
        <taxon>Oscillospiraceae</taxon>
        <taxon>Anaerotruncus</taxon>
    </lineage>
</organism>
<feature type="transmembrane region" description="Helical" evidence="1">
    <location>
        <begin position="210"/>
        <end position="233"/>
    </location>
</feature>
<reference evidence="2 3" key="1">
    <citation type="submission" date="2018-10" db="EMBL/GenBank/DDBJ databases">
        <title>Anaerotruncus faecis sp. nov., isolated from human feces.</title>
        <authorList>
            <person name="Wang Y.-J."/>
        </authorList>
    </citation>
    <scope>NUCLEOTIDE SEQUENCE [LARGE SCALE GENOMIC DNA]</scope>
    <source>
        <strain evidence="2 3">22A2-44</strain>
    </source>
</reference>
<gene>
    <name evidence="2" type="ORF">D4A47_05520</name>
</gene>
<evidence type="ECO:0008006" key="4">
    <source>
        <dbReference type="Google" id="ProtNLM"/>
    </source>
</evidence>
<comment type="caution">
    <text evidence="2">The sequence shown here is derived from an EMBL/GenBank/DDBJ whole genome shotgun (WGS) entry which is preliminary data.</text>
</comment>
<dbReference type="PROSITE" id="PS51257">
    <property type="entry name" value="PROKAR_LIPOPROTEIN"/>
    <property type="match status" value="1"/>
</dbReference>
<proteinExistence type="predicted"/>
<evidence type="ECO:0000313" key="2">
    <source>
        <dbReference type="EMBL" id="RLL12433.1"/>
    </source>
</evidence>
<keyword evidence="3" id="KW-1185">Reference proteome</keyword>
<keyword evidence="1" id="KW-0812">Transmembrane</keyword>
<dbReference type="Proteomes" id="UP000276301">
    <property type="component" value="Unassembled WGS sequence"/>
</dbReference>
<keyword evidence="1" id="KW-0472">Membrane</keyword>
<protein>
    <recommendedName>
        <fullName evidence="4">MacB-like periplasmic core domain-containing protein</fullName>
    </recommendedName>
</protein>
<evidence type="ECO:0000256" key="1">
    <source>
        <dbReference type="SAM" id="Phobius"/>
    </source>
</evidence>
<dbReference type="RefSeq" id="WP_121586505.1">
    <property type="nucleotide sequence ID" value="NZ_RCHT01000006.1"/>
</dbReference>
<evidence type="ECO:0000313" key="3">
    <source>
        <dbReference type="Proteomes" id="UP000276301"/>
    </source>
</evidence>